<dbReference type="InterPro" id="IPR046342">
    <property type="entry name" value="CBS_dom_sf"/>
</dbReference>
<dbReference type="Gene3D" id="3.10.580.10">
    <property type="entry name" value="CBS-domain"/>
    <property type="match status" value="1"/>
</dbReference>
<evidence type="ECO:0000256" key="5">
    <source>
        <dbReference type="ARBA" id="ARBA00023163"/>
    </source>
</evidence>
<dbReference type="GO" id="GO:0043565">
    <property type="term" value="F:sequence-specific DNA binding"/>
    <property type="evidence" value="ECO:0007669"/>
    <property type="project" value="InterPro"/>
</dbReference>
<evidence type="ECO:0000313" key="9">
    <source>
        <dbReference type="EMBL" id="RID88496.1"/>
    </source>
</evidence>
<keyword evidence="2" id="KW-0067">ATP-binding</keyword>
<feature type="domain" description="CBS" evidence="8">
    <location>
        <begin position="15"/>
        <end position="73"/>
    </location>
</feature>
<keyword evidence="10" id="KW-1185">Reference proteome</keyword>
<dbReference type="CDD" id="cd00130">
    <property type="entry name" value="PAS"/>
    <property type="match status" value="1"/>
</dbReference>
<evidence type="ECO:0000259" key="7">
    <source>
        <dbReference type="PROSITE" id="PS50045"/>
    </source>
</evidence>
<dbReference type="SUPFAM" id="SSF55785">
    <property type="entry name" value="PYP-like sensor domain (PAS domain)"/>
    <property type="match status" value="1"/>
</dbReference>
<keyword evidence="4" id="KW-0238">DNA-binding</keyword>
<dbReference type="Gene3D" id="3.30.450.20">
    <property type="entry name" value="PAS domain"/>
    <property type="match status" value="1"/>
</dbReference>
<evidence type="ECO:0000256" key="6">
    <source>
        <dbReference type="PROSITE-ProRule" id="PRU00703"/>
    </source>
</evidence>
<keyword evidence="5" id="KW-0804">Transcription</keyword>
<dbReference type="SMART" id="SM00382">
    <property type="entry name" value="AAA"/>
    <property type="match status" value="1"/>
</dbReference>
<dbReference type="GO" id="GO:0005524">
    <property type="term" value="F:ATP binding"/>
    <property type="evidence" value="ECO:0007669"/>
    <property type="project" value="UniProtKB-KW"/>
</dbReference>
<dbReference type="Pfam" id="PF00571">
    <property type="entry name" value="CBS"/>
    <property type="match status" value="2"/>
</dbReference>
<dbReference type="SMART" id="SM00091">
    <property type="entry name" value="PAS"/>
    <property type="match status" value="1"/>
</dbReference>
<dbReference type="InterPro" id="IPR000014">
    <property type="entry name" value="PAS"/>
</dbReference>
<dbReference type="RefSeq" id="WP_119115838.1">
    <property type="nucleotide sequence ID" value="NZ_QWVS01000005.1"/>
</dbReference>
<dbReference type="Gene3D" id="1.10.8.60">
    <property type="match status" value="1"/>
</dbReference>
<dbReference type="Pfam" id="PF25601">
    <property type="entry name" value="AAA_lid_14"/>
    <property type="match status" value="1"/>
</dbReference>
<sequence>MFVKHYFYPTVKEFMNQHVSKLFLTSTLRDAVVLFQHNKTKLIPVVNQHNQLIGIMTHSALFKALLQDISMDESIAPFIKHQVVTVKENDYLYDVRQLLTKHKVGHAIVVNKDNCVSGILDTTNIIKAYRSKSELLTSKLKMTKKLKHTLQTFLDTTYDGYIVINHKGKIENINEAACGFLRKPGNKLLGQLSSYIIPELKLEDALSIDFQGEKLEAMVVGTHRCLVIKRKIYENNQPVGAMAKIIYQDLNKWKQAVNRLDDLEQEVSSSPKEYPLTASTSFDLANILTTNEQMENIKRLARQSASSFSNVLLLGESGTGKELFARGIHAASNRSGKFVKVNCAAIPHELWESEFFGYADGAFTGAKRGGKPGKFEIANNGTLFLDEIGDMPLSMQGKLLRVLQERELERVGGNETIKVNVRIVAATNKNLEQMVANHEFREDLYYRLNVIVINIPPLRERKEDIPLLATSITKKFSHLMGLGEVTLSKNALHLLSSHNWPGNVRELENTIERAINCVNSDTLDAEHFSQYIKDRKSLQSQSSLNVPKPTMQMQSQKKLTPEFFRFSINKTEKETIEMALKQTGGNRTAAAKLLGISRSQFYKKLNKFESEMELLQ</sequence>
<dbReference type="FunFam" id="3.40.50.300:FF:000006">
    <property type="entry name" value="DNA-binding transcriptional regulator NtrC"/>
    <property type="match status" value="1"/>
</dbReference>
<evidence type="ECO:0000259" key="8">
    <source>
        <dbReference type="PROSITE" id="PS51371"/>
    </source>
</evidence>
<dbReference type="InterPro" id="IPR035965">
    <property type="entry name" value="PAS-like_dom_sf"/>
</dbReference>
<dbReference type="Pfam" id="PF02954">
    <property type="entry name" value="HTH_8"/>
    <property type="match status" value="1"/>
</dbReference>
<dbReference type="EMBL" id="QWVS01000005">
    <property type="protein sequence ID" value="RID88496.1"/>
    <property type="molecule type" value="Genomic_DNA"/>
</dbReference>
<name>A0A398BM75_9BACI</name>
<dbReference type="SUPFAM" id="SSF54631">
    <property type="entry name" value="CBS-domain pair"/>
    <property type="match status" value="1"/>
</dbReference>
<dbReference type="Proteomes" id="UP000266016">
    <property type="component" value="Unassembled WGS sequence"/>
</dbReference>
<evidence type="ECO:0000313" key="10">
    <source>
        <dbReference type="Proteomes" id="UP000266016"/>
    </source>
</evidence>
<dbReference type="InterPro" id="IPR058031">
    <property type="entry name" value="AAA_lid_NorR"/>
</dbReference>
<dbReference type="InterPro" id="IPR000644">
    <property type="entry name" value="CBS_dom"/>
</dbReference>
<keyword evidence="3" id="KW-0805">Transcription regulation</keyword>
<feature type="domain" description="Sigma-54 factor interaction" evidence="7">
    <location>
        <begin position="287"/>
        <end position="516"/>
    </location>
</feature>
<dbReference type="GO" id="GO:0006355">
    <property type="term" value="P:regulation of DNA-templated transcription"/>
    <property type="evidence" value="ECO:0007669"/>
    <property type="project" value="InterPro"/>
</dbReference>
<dbReference type="PROSITE" id="PS00688">
    <property type="entry name" value="SIGMA54_INTERACT_3"/>
    <property type="match status" value="1"/>
</dbReference>
<evidence type="ECO:0000256" key="4">
    <source>
        <dbReference type="ARBA" id="ARBA00023125"/>
    </source>
</evidence>
<dbReference type="PROSITE" id="PS50045">
    <property type="entry name" value="SIGMA54_INTERACT_4"/>
    <property type="match status" value="1"/>
</dbReference>
<dbReference type="Pfam" id="PF00158">
    <property type="entry name" value="Sigma54_activat"/>
    <property type="match status" value="1"/>
</dbReference>
<dbReference type="InterPro" id="IPR009057">
    <property type="entry name" value="Homeodomain-like_sf"/>
</dbReference>
<dbReference type="Gene3D" id="3.40.50.300">
    <property type="entry name" value="P-loop containing nucleotide triphosphate hydrolases"/>
    <property type="match status" value="1"/>
</dbReference>
<dbReference type="InterPro" id="IPR002197">
    <property type="entry name" value="HTH_Fis"/>
</dbReference>
<comment type="caution">
    <text evidence="9">The sequence shown here is derived from an EMBL/GenBank/DDBJ whole genome shotgun (WGS) entry which is preliminary data.</text>
</comment>
<dbReference type="PANTHER" id="PTHR32071">
    <property type="entry name" value="TRANSCRIPTIONAL REGULATORY PROTEIN"/>
    <property type="match status" value="1"/>
</dbReference>
<evidence type="ECO:0000256" key="2">
    <source>
        <dbReference type="ARBA" id="ARBA00022840"/>
    </source>
</evidence>
<keyword evidence="6" id="KW-0129">CBS domain</keyword>
<protein>
    <submittedName>
        <fullName evidence="9">CBS domain-containing protein</fullName>
    </submittedName>
</protein>
<dbReference type="InterPro" id="IPR025943">
    <property type="entry name" value="Sigma_54_int_dom_ATP-bd_2"/>
</dbReference>
<evidence type="ECO:0000256" key="1">
    <source>
        <dbReference type="ARBA" id="ARBA00022741"/>
    </source>
</evidence>
<dbReference type="AlphaFoldDB" id="A0A398BM75"/>
<dbReference type="PROSITE" id="PS51371">
    <property type="entry name" value="CBS"/>
    <property type="match status" value="2"/>
</dbReference>
<dbReference type="PANTHER" id="PTHR32071:SF57">
    <property type="entry name" value="C4-DICARBOXYLATE TRANSPORT TRANSCRIPTIONAL REGULATORY PROTEIN DCTD"/>
    <property type="match status" value="1"/>
</dbReference>
<reference evidence="9 10" key="1">
    <citation type="submission" date="2018-08" db="EMBL/GenBank/DDBJ databases">
        <title>Bacillus jemisoniae sp. nov., Bacillus chryseoplanitiae sp. nov., Bacillus resnikiae sp. nov., and Bacillus frankliniae sp. nov., isolated from Viking spacecraft and associated surfaces.</title>
        <authorList>
            <person name="Seuylemezian A."/>
            <person name="Vaishampayan P."/>
        </authorList>
    </citation>
    <scope>NUCLEOTIDE SEQUENCE [LARGE SCALE GENOMIC DNA]</scope>
    <source>
        <strain evidence="9 10">MA001</strain>
    </source>
</reference>
<dbReference type="PROSITE" id="PS00676">
    <property type="entry name" value="SIGMA54_INTERACT_2"/>
    <property type="match status" value="1"/>
</dbReference>
<gene>
    <name evidence="9" type="ORF">D1953_03780</name>
</gene>
<dbReference type="InterPro" id="IPR002078">
    <property type="entry name" value="Sigma_54_int"/>
</dbReference>
<evidence type="ECO:0000256" key="3">
    <source>
        <dbReference type="ARBA" id="ARBA00023015"/>
    </source>
</evidence>
<organism evidence="9 10">
    <name type="scientific">Peribacillus asahii</name>
    <dbReference type="NCBI Taxonomy" id="228899"/>
    <lineage>
        <taxon>Bacteria</taxon>
        <taxon>Bacillati</taxon>
        <taxon>Bacillota</taxon>
        <taxon>Bacilli</taxon>
        <taxon>Bacillales</taxon>
        <taxon>Bacillaceae</taxon>
        <taxon>Peribacillus</taxon>
    </lineage>
</organism>
<dbReference type="SMART" id="SM00116">
    <property type="entry name" value="CBS"/>
    <property type="match status" value="2"/>
</dbReference>
<dbReference type="InterPro" id="IPR025944">
    <property type="entry name" value="Sigma_54_int_dom_CS"/>
</dbReference>
<dbReference type="SUPFAM" id="SSF52540">
    <property type="entry name" value="P-loop containing nucleoside triphosphate hydrolases"/>
    <property type="match status" value="1"/>
</dbReference>
<dbReference type="InterPro" id="IPR003593">
    <property type="entry name" value="AAA+_ATPase"/>
</dbReference>
<dbReference type="Gene3D" id="1.10.10.60">
    <property type="entry name" value="Homeodomain-like"/>
    <property type="match status" value="1"/>
</dbReference>
<feature type="domain" description="CBS" evidence="8">
    <location>
        <begin position="78"/>
        <end position="135"/>
    </location>
</feature>
<dbReference type="PRINTS" id="PR01590">
    <property type="entry name" value="HTHFIS"/>
</dbReference>
<accession>A0A398BM75</accession>
<dbReference type="InterPro" id="IPR027417">
    <property type="entry name" value="P-loop_NTPase"/>
</dbReference>
<dbReference type="SUPFAM" id="SSF46689">
    <property type="entry name" value="Homeodomain-like"/>
    <property type="match status" value="1"/>
</dbReference>
<dbReference type="CDD" id="cd02205">
    <property type="entry name" value="CBS_pair_SF"/>
    <property type="match status" value="1"/>
</dbReference>
<proteinExistence type="predicted"/>
<dbReference type="InterPro" id="IPR025662">
    <property type="entry name" value="Sigma_54_int_dom_ATP-bd_1"/>
</dbReference>
<keyword evidence="1" id="KW-0547">Nucleotide-binding</keyword>
<dbReference type="CDD" id="cd00009">
    <property type="entry name" value="AAA"/>
    <property type="match status" value="1"/>
</dbReference>
<dbReference type="PROSITE" id="PS00675">
    <property type="entry name" value="SIGMA54_INTERACT_1"/>
    <property type="match status" value="1"/>
</dbReference>